<reference evidence="2 3" key="1">
    <citation type="submission" date="2013-02" db="EMBL/GenBank/DDBJ databases">
        <title>The Genome Sequence of Acinetobacter gerneri CIP 107464.</title>
        <authorList>
            <consortium name="The Broad Institute Genome Sequencing Platform"/>
            <consortium name="The Broad Institute Genome Sequencing Center for Infectious Disease"/>
            <person name="Cerqueira G."/>
            <person name="Feldgarden M."/>
            <person name="Courvalin P."/>
            <person name="Perichon B."/>
            <person name="Grillot-Courvalin C."/>
            <person name="Clermont D."/>
            <person name="Rocha E."/>
            <person name="Yoon E.-J."/>
            <person name="Nemec A."/>
            <person name="Walker B."/>
            <person name="Young S.K."/>
            <person name="Zeng Q."/>
            <person name="Gargeya S."/>
            <person name="Fitzgerald M."/>
            <person name="Haas B."/>
            <person name="Abouelleil A."/>
            <person name="Alvarado L."/>
            <person name="Arachchi H.M."/>
            <person name="Berlin A.M."/>
            <person name="Chapman S.B."/>
            <person name="Dewar J."/>
            <person name="Goldberg J."/>
            <person name="Griggs A."/>
            <person name="Gujja S."/>
            <person name="Hansen M."/>
            <person name="Howarth C."/>
            <person name="Imamovic A."/>
            <person name="Larimer J."/>
            <person name="McCowan C."/>
            <person name="Murphy C."/>
            <person name="Neiman D."/>
            <person name="Pearson M."/>
            <person name="Priest M."/>
            <person name="Roberts A."/>
            <person name="Saif S."/>
            <person name="Shea T."/>
            <person name="Sisk P."/>
            <person name="Sykes S."/>
            <person name="Wortman J."/>
            <person name="Nusbaum C."/>
            <person name="Birren B."/>
        </authorList>
    </citation>
    <scope>NUCLEOTIDE SEQUENCE [LARGE SCALE GENOMIC DNA]</scope>
    <source>
        <strain evidence="2 3">CIP 107464</strain>
    </source>
</reference>
<dbReference type="GeneID" id="84207735"/>
<proteinExistence type="predicted"/>
<evidence type="ECO:0000313" key="3">
    <source>
        <dbReference type="Proteomes" id="UP000013117"/>
    </source>
</evidence>
<evidence type="ECO:0000256" key="1">
    <source>
        <dbReference type="SAM" id="Phobius"/>
    </source>
</evidence>
<dbReference type="OrthoDB" id="9876368at2"/>
<gene>
    <name evidence="2" type="ORF">F960_00296</name>
</gene>
<feature type="transmembrane region" description="Helical" evidence="1">
    <location>
        <begin position="95"/>
        <end position="118"/>
    </location>
</feature>
<evidence type="ECO:0000313" key="2">
    <source>
        <dbReference type="EMBL" id="ENV35472.1"/>
    </source>
</evidence>
<keyword evidence="1" id="KW-0472">Membrane</keyword>
<dbReference type="EMBL" id="APPN01000022">
    <property type="protein sequence ID" value="ENV35472.1"/>
    <property type="molecule type" value="Genomic_DNA"/>
</dbReference>
<accession>N8YF90</accession>
<keyword evidence="3" id="KW-1185">Reference proteome</keyword>
<dbReference type="AlphaFoldDB" id="N8YF90"/>
<name>N8YF90_9GAMM</name>
<keyword evidence="1" id="KW-0812">Transmembrane</keyword>
<dbReference type="HOGENOM" id="CLU_1933447_0_0_6"/>
<comment type="caution">
    <text evidence="2">The sequence shown here is derived from an EMBL/GenBank/DDBJ whole genome shotgun (WGS) entry which is preliminary data.</text>
</comment>
<organism evidence="2 3">
    <name type="scientific">Acinetobacter gerneri DSM 14967 = CIP 107464 = MTCC 9824</name>
    <dbReference type="NCBI Taxonomy" id="1120926"/>
    <lineage>
        <taxon>Bacteria</taxon>
        <taxon>Pseudomonadati</taxon>
        <taxon>Pseudomonadota</taxon>
        <taxon>Gammaproteobacteria</taxon>
        <taxon>Moraxellales</taxon>
        <taxon>Moraxellaceae</taxon>
        <taxon>Acinetobacter</taxon>
    </lineage>
</organism>
<sequence>MSNNIDEILKLNTEDLYKLMEADDAIDVDISLEDLSSLGIDESLGEKATTDLLSKAKLSLPVAPIQNSLRKIWPKVRFVICTIYKNDPKIGEKELIDAVIAALGISGNWAIALVALALKLGLDKLCSIYK</sequence>
<keyword evidence="1" id="KW-1133">Transmembrane helix</keyword>
<dbReference type="PATRIC" id="fig|1120926.3.peg.274"/>
<dbReference type="STRING" id="202952.GCA_000747725_00188"/>
<protein>
    <submittedName>
        <fullName evidence="2">Uncharacterized protein</fullName>
    </submittedName>
</protein>
<dbReference type="Proteomes" id="UP000013117">
    <property type="component" value="Unassembled WGS sequence"/>
</dbReference>
<dbReference type="RefSeq" id="WP_004845181.1">
    <property type="nucleotide sequence ID" value="NZ_ASYY01000065.1"/>
</dbReference>